<dbReference type="AlphaFoldDB" id="A0A2H1W4M1"/>
<gene>
    <name evidence="1" type="ORF">SFRICE_018773</name>
</gene>
<organism evidence="1">
    <name type="scientific">Spodoptera frugiperda</name>
    <name type="common">Fall armyworm</name>
    <dbReference type="NCBI Taxonomy" id="7108"/>
    <lineage>
        <taxon>Eukaryota</taxon>
        <taxon>Metazoa</taxon>
        <taxon>Ecdysozoa</taxon>
        <taxon>Arthropoda</taxon>
        <taxon>Hexapoda</taxon>
        <taxon>Insecta</taxon>
        <taxon>Pterygota</taxon>
        <taxon>Neoptera</taxon>
        <taxon>Endopterygota</taxon>
        <taxon>Lepidoptera</taxon>
        <taxon>Glossata</taxon>
        <taxon>Ditrysia</taxon>
        <taxon>Noctuoidea</taxon>
        <taxon>Noctuidae</taxon>
        <taxon>Amphipyrinae</taxon>
        <taxon>Spodoptera</taxon>
    </lineage>
</organism>
<name>A0A2H1W4M1_SPOFR</name>
<reference evidence="1" key="1">
    <citation type="submission" date="2016-07" db="EMBL/GenBank/DDBJ databases">
        <authorList>
            <person name="Bretaudeau A."/>
        </authorList>
    </citation>
    <scope>NUCLEOTIDE SEQUENCE</scope>
    <source>
        <strain evidence="1">Rice</strain>
        <tissue evidence="1">Whole body</tissue>
    </source>
</reference>
<sequence length="103" mass="11544">MTSLALGEARGSVRLLLTKNLLDPTPAFRTGAPDEASINYKKIKTIFERKLHASTDVIKVLLNSKDDYRLKRNFHVGESAVVLHKIRIPLSYCIGMKELFSAT</sequence>
<dbReference type="EMBL" id="ODYU01006307">
    <property type="protein sequence ID" value="SOQ48039.1"/>
    <property type="molecule type" value="Genomic_DNA"/>
</dbReference>
<proteinExistence type="predicted"/>
<accession>A0A2H1W4M1</accession>
<evidence type="ECO:0000313" key="1">
    <source>
        <dbReference type="EMBL" id="SOQ48039.1"/>
    </source>
</evidence>
<protein>
    <submittedName>
        <fullName evidence="1">SFRICE_018773</fullName>
    </submittedName>
</protein>